<dbReference type="EMBL" id="CP003261">
    <property type="protein sequence ID" value="AGK96560.1"/>
    <property type="molecule type" value="Genomic_DNA"/>
</dbReference>
<dbReference type="PATRIC" id="fig|86416.3.peg.1609"/>
<keyword evidence="3" id="KW-1185">Reference proteome</keyword>
<dbReference type="STRING" id="86416.Clopa_1634"/>
<dbReference type="OrthoDB" id="148059at2"/>
<organism evidence="2 3">
    <name type="scientific">Clostridium pasteurianum BC1</name>
    <dbReference type="NCBI Taxonomy" id="86416"/>
    <lineage>
        <taxon>Bacteria</taxon>
        <taxon>Bacillati</taxon>
        <taxon>Bacillota</taxon>
        <taxon>Clostridia</taxon>
        <taxon>Eubacteriales</taxon>
        <taxon>Clostridiaceae</taxon>
        <taxon>Clostridium</taxon>
    </lineage>
</organism>
<dbReference type="InterPro" id="IPR036237">
    <property type="entry name" value="Xyl_isomerase-like_sf"/>
</dbReference>
<dbReference type="InterPro" id="IPR013022">
    <property type="entry name" value="Xyl_isomerase-like_TIM-brl"/>
</dbReference>
<dbReference type="Gene3D" id="3.20.20.150">
    <property type="entry name" value="Divalent-metal-dependent TIM barrel enzymes"/>
    <property type="match status" value="1"/>
</dbReference>
<dbReference type="PANTHER" id="PTHR12110">
    <property type="entry name" value="HYDROXYPYRUVATE ISOMERASE"/>
    <property type="match status" value="1"/>
</dbReference>
<feature type="domain" description="Xylose isomerase-like TIM barrel" evidence="1">
    <location>
        <begin position="21"/>
        <end position="254"/>
    </location>
</feature>
<proteinExistence type="predicted"/>
<gene>
    <name evidence="2" type="ORF">Clopa_1634</name>
</gene>
<evidence type="ECO:0000313" key="3">
    <source>
        <dbReference type="Proteomes" id="UP000013523"/>
    </source>
</evidence>
<dbReference type="KEGG" id="cpas:Clopa_1634"/>
<protein>
    <submittedName>
        <fullName evidence="2">Sugar phosphate isomerase/epimerase</fullName>
    </submittedName>
</protein>
<accession>R4KAB0</accession>
<dbReference type="Pfam" id="PF01261">
    <property type="entry name" value="AP_endonuc_2"/>
    <property type="match status" value="1"/>
</dbReference>
<dbReference type="InterPro" id="IPR050312">
    <property type="entry name" value="IolE/XylAMocC-like"/>
</dbReference>
<name>R4KAB0_CLOPA</name>
<dbReference type="AlphaFoldDB" id="R4KAB0"/>
<dbReference type="GO" id="GO:0016853">
    <property type="term" value="F:isomerase activity"/>
    <property type="evidence" value="ECO:0007669"/>
    <property type="project" value="UniProtKB-KW"/>
</dbReference>
<evidence type="ECO:0000313" key="2">
    <source>
        <dbReference type="EMBL" id="AGK96560.1"/>
    </source>
</evidence>
<dbReference type="eggNOG" id="COG1082">
    <property type="taxonomic scope" value="Bacteria"/>
</dbReference>
<sequence>MEIGLSSAVFYPNVKTENSIKLISDLGFLCAEVFLNSPFEYEVDYVKKLVEIKDKYKLEISSVHSFSSSFEPYLFDAYKRRRRDMLKFFEMVCKAGKLLGANCYTFHGMRLGPSDFISKELIHDVYNNLTYIAAENEIKLAQENVSWCMSSSIEYLRNLKENCRYPIYFTLDIKQAYRAGVNPMEYLEVMDTNLINFHINDRDDKHTCLLPGDGTVDFQSIFNKIKSLNYTGNAIMEVYSNNYKSYEDIKNSKKYLEKFI</sequence>
<dbReference type="SUPFAM" id="SSF51658">
    <property type="entry name" value="Xylose isomerase-like"/>
    <property type="match status" value="1"/>
</dbReference>
<dbReference type="PANTHER" id="PTHR12110:SF21">
    <property type="entry name" value="XYLOSE ISOMERASE-LIKE TIM BARREL DOMAIN-CONTAINING PROTEIN"/>
    <property type="match status" value="1"/>
</dbReference>
<keyword evidence="2" id="KW-0413">Isomerase</keyword>
<dbReference type="RefSeq" id="WP_015614879.1">
    <property type="nucleotide sequence ID" value="NC_021182.1"/>
</dbReference>
<dbReference type="Proteomes" id="UP000013523">
    <property type="component" value="Chromosome"/>
</dbReference>
<reference evidence="2 3" key="1">
    <citation type="submission" date="2012-01" db="EMBL/GenBank/DDBJ databases">
        <title>Complete sequence of chromosome of Clostridium pasteurianum BC1.</title>
        <authorList>
            <consortium name="US DOE Joint Genome Institute"/>
            <person name="Lucas S."/>
            <person name="Han J."/>
            <person name="Lapidus A."/>
            <person name="Cheng J.-F."/>
            <person name="Goodwin L."/>
            <person name="Pitluck S."/>
            <person name="Peters L."/>
            <person name="Mikhailova N."/>
            <person name="Teshima H."/>
            <person name="Detter J.C."/>
            <person name="Han C."/>
            <person name="Tapia R."/>
            <person name="Land M."/>
            <person name="Hauser L."/>
            <person name="Kyrpides N."/>
            <person name="Ivanova N."/>
            <person name="Pagani I."/>
            <person name="Dunn J."/>
            <person name="Taghavi S."/>
            <person name="Francis A."/>
            <person name="van der Lelie D."/>
            <person name="Woyke T."/>
        </authorList>
    </citation>
    <scope>NUCLEOTIDE SEQUENCE [LARGE SCALE GENOMIC DNA]</scope>
    <source>
        <strain evidence="2 3">BC1</strain>
    </source>
</reference>
<evidence type="ECO:0000259" key="1">
    <source>
        <dbReference type="Pfam" id="PF01261"/>
    </source>
</evidence>
<dbReference type="HOGENOM" id="CLU_1060419_0_0_9"/>